<dbReference type="NCBIfam" id="TIGR01552">
    <property type="entry name" value="phd_fam"/>
    <property type="match status" value="1"/>
</dbReference>
<dbReference type="PANTHER" id="PTHR33713:SF6">
    <property type="entry name" value="ANTITOXIN YEFM"/>
    <property type="match status" value="1"/>
</dbReference>
<dbReference type="InterPro" id="IPR036165">
    <property type="entry name" value="YefM-like_sf"/>
</dbReference>
<dbReference type="AlphaFoldDB" id="A0A0L7TBK3"/>
<dbReference type="PANTHER" id="PTHR33713">
    <property type="entry name" value="ANTITOXIN YAFN-RELATED"/>
    <property type="match status" value="1"/>
</dbReference>
<proteinExistence type="inferred from homology"/>
<evidence type="ECO:0000313" key="6">
    <source>
        <dbReference type="Proteomes" id="UP000037088"/>
    </source>
</evidence>
<protein>
    <recommendedName>
        <fullName evidence="2">Antitoxin</fullName>
    </recommendedName>
</protein>
<dbReference type="Gene3D" id="3.40.1620.10">
    <property type="entry name" value="YefM-like domain"/>
    <property type="match status" value="1"/>
</dbReference>
<dbReference type="InterPro" id="IPR051405">
    <property type="entry name" value="phD/YefM_antitoxin"/>
</dbReference>
<dbReference type="STRING" id="1560201.NG42_01185"/>
<organism evidence="4 6">
    <name type="scientific">Winslowiella iniecta</name>
    <dbReference type="NCBI Taxonomy" id="1560201"/>
    <lineage>
        <taxon>Bacteria</taxon>
        <taxon>Pseudomonadati</taxon>
        <taxon>Pseudomonadota</taxon>
        <taxon>Gammaproteobacteria</taxon>
        <taxon>Enterobacterales</taxon>
        <taxon>Erwiniaceae</taxon>
        <taxon>Winslowiella</taxon>
    </lineage>
</organism>
<evidence type="ECO:0000256" key="2">
    <source>
        <dbReference type="RuleBase" id="RU362080"/>
    </source>
</evidence>
<comment type="function">
    <text evidence="2">Antitoxin component of a type II toxin-antitoxin (TA) system.</text>
</comment>
<comment type="similarity">
    <text evidence="1 2">Belongs to the phD/YefM antitoxin family.</text>
</comment>
<dbReference type="EMBL" id="JRXE01000002">
    <property type="protein sequence ID" value="KOC92606.1"/>
    <property type="molecule type" value="Genomic_DNA"/>
</dbReference>
<reference evidence="5 6" key="1">
    <citation type="journal article" date="2015" name="Int. J. Syst. Evol. Microbiol.">
        <title>Erwinia iniecta sp. nov., isolated from Russian wheat aphids (Diuraphis noxia).</title>
        <authorList>
            <person name="Campillo T."/>
            <person name="Luna E."/>
            <person name="Portier P."/>
            <person name="Fischer-Le Saux M."/>
            <person name="Lapitan N."/>
            <person name="Tisserat N.A."/>
            <person name="Leach J.E."/>
        </authorList>
    </citation>
    <scope>NUCLEOTIDE SEQUENCE [LARGE SCALE GENOMIC DNA]</scope>
    <source>
        <strain evidence="4 6">B120</strain>
        <strain evidence="3 5">B149</strain>
    </source>
</reference>
<dbReference type="PATRIC" id="fig|1560201.3.peg.249"/>
<keyword evidence="6" id="KW-1185">Reference proteome</keyword>
<sequence length="86" mass="9628">MHSMTANEAKTQFGDMLLKVQREPVQISRNGKPVAVLVSADDYEQIEAMKLQLLQAKIQRARNDMAIGNTADGDEFFSELMDADKI</sequence>
<dbReference type="SUPFAM" id="SSF143120">
    <property type="entry name" value="YefM-like"/>
    <property type="match status" value="1"/>
</dbReference>
<dbReference type="EMBL" id="JRXF01000068">
    <property type="protein sequence ID" value="KOC87430.1"/>
    <property type="molecule type" value="Genomic_DNA"/>
</dbReference>
<evidence type="ECO:0000313" key="3">
    <source>
        <dbReference type="EMBL" id="KOC87430.1"/>
    </source>
</evidence>
<evidence type="ECO:0000256" key="1">
    <source>
        <dbReference type="ARBA" id="ARBA00009981"/>
    </source>
</evidence>
<comment type="caution">
    <text evidence="4">The sequence shown here is derived from an EMBL/GenBank/DDBJ whole genome shotgun (WGS) entry which is preliminary data.</text>
</comment>
<evidence type="ECO:0000313" key="5">
    <source>
        <dbReference type="Proteomes" id="UP000036851"/>
    </source>
</evidence>
<gene>
    <name evidence="4" type="ORF">NG42_01185</name>
    <name evidence="3" type="ORF">NG43_21460</name>
</gene>
<dbReference type="Proteomes" id="UP000037088">
    <property type="component" value="Unassembled WGS sequence"/>
</dbReference>
<dbReference type="Proteomes" id="UP000036851">
    <property type="component" value="Unassembled WGS sequence"/>
</dbReference>
<dbReference type="OrthoDB" id="165038at2"/>
<accession>A0A0L7TBK3</accession>
<evidence type="ECO:0000313" key="4">
    <source>
        <dbReference type="EMBL" id="KOC92606.1"/>
    </source>
</evidence>
<name>A0A0L7TBK3_9GAMM</name>
<dbReference type="RefSeq" id="WP_052897364.1">
    <property type="nucleotide sequence ID" value="NZ_JRXE01000002.1"/>
</dbReference>
<dbReference type="Pfam" id="PF02604">
    <property type="entry name" value="PhdYeFM_antitox"/>
    <property type="match status" value="1"/>
</dbReference>
<dbReference type="InterPro" id="IPR006442">
    <property type="entry name" value="Antitoxin_Phd/YefM"/>
</dbReference>